<keyword evidence="3" id="KW-1185">Reference proteome</keyword>
<dbReference type="STRING" id="1121863.GCA_000621185_03013"/>
<dbReference type="NCBIfam" id="NF006751">
    <property type="entry name" value="PRK09272.1-4"/>
    <property type="match status" value="1"/>
</dbReference>
<protein>
    <recommendedName>
        <fullName evidence="4">4-amino-4-deoxy-L-arabinose transferase</fullName>
    </recommendedName>
</protein>
<dbReference type="RefSeq" id="WP_048888253.1">
    <property type="nucleotide sequence ID" value="NZ_LFEJ01000018.1"/>
</dbReference>
<dbReference type="PATRIC" id="fig|1656095.3.peg.775"/>
<keyword evidence="1" id="KW-1133">Transmembrane helix</keyword>
<accession>A0A0J8VMZ3</accession>
<gene>
    <name evidence="2" type="ORF">ACH50_14365</name>
</gene>
<keyword evidence="1" id="KW-0472">Membrane</keyword>
<dbReference type="OrthoDB" id="47473at2"/>
<comment type="caution">
    <text evidence="2">The sequence shown here is derived from an EMBL/GenBank/DDBJ whole genome shotgun (WGS) entry which is preliminary data.</text>
</comment>
<evidence type="ECO:0000256" key="1">
    <source>
        <dbReference type="SAM" id="Phobius"/>
    </source>
</evidence>
<keyword evidence="1" id="KW-0812">Transmembrane</keyword>
<evidence type="ECO:0008006" key="4">
    <source>
        <dbReference type="Google" id="ProtNLM"/>
    </source>
</evidence>
<dbReference type="AlphaFoldDB" id="A0A0J8VMZ3"/>
<evidence type="ECO:0000313" key="3">
    <source>
        <dbReference type="Proteomes" id="UP000037315"/>
    </source>
</evidence>
<feature type="transmembrane region" description="Helical" evidence="1">
    <location>
        <begin position="60"/>
        <end position="80"/>
    </location>
</feature>
<dbReference type="EMBL" id="LFEJ01000018">
    <property type="protein sequence ID" value="KMV33890.1"/>
    <property type="molecule type" value="Genomic_DNA"/>
</dbReference>
<organism evidence="2 3">
    <name type="scientific">Franconibacter pulveris</name>
    <dbReference type="NCBI Taxonomy" id="435910"/>
    <lineage>
        <taxon>Bacteria</taxon>
        <taxon>Pseudomonadati</taxon>
        <taxon>Pseudomonadota</taxon>
        <taxon>Gammaproteobacteria</taxon>
        <taxon>Enterobacterales</taxon>
        <taxon>Enterobacteriaceae</taxon>
        <taxon>Franconibacter</taxon>
    </lineage>
</organism>
<sequence length="116" mass="13143">MLWLITKYAITAGLVVLISEVAKRSDRLGGLIAALPLVTVLVLVWMKLEGQSQLKIANHAWYTFWYVVPTLPMFILFPFLYQRLGFWLTLAASCATTMLVFTGWAALLKRFGIHLL</sequence>
<feature type="transmembrane region" description="Helical" evidence="1">
    <location>
        <begin position="28"/>
        <end position="48"/>
    </location>
</feature>
<proteinExistence type="predicted"/>
<dbReference type="Proteomes" id="UP000037315">
    <property type="component" value="Unassembled WGS sequence"/>
</dbReference>
<reference evidence="2 3" key="1">
    <citation type="submission" date="2015-06" db="EMBL/GenBank/DDBJ databases">
        <title>Genome sequencing of Cronobacter sp. strain DJ34 isolated from petroleum contaminated sludge of Duliajan Oil Fields, Assam, India.</title>
        <authorList>
            <person name="Pal S."/>
            <person name="Banerjee T.D."/>
            <person name="Roy A."/>
            <person name="Sar P."/>
            <person name="Kazy S.K."/>
        </authorList>
    </citation>
    <scope>NUCLEOTIDE SEQUENCE [LARGE SCALE GENOMIC DNA]</scope>
    <source>
        <strain evidence="2 3">DJ34</strain>
    </source>
</reference>
<feature type="transmembrane region" description="Helical" evidence="1">
    <location>
        <begin position="86"/>
        <end position="108"/>
    </location>
</feature>
<name>A0A0J8VMZ3_9ENTR</name>
<evidence type="ECO:0000313" key="2">
    <source>
        <dbReference type="EMBL" id="KMV33890.1"/>
    </source>
</evidence>